<keyword evidence="2" id="KW-0472">Membrane</keyword>
<sequence>MRGGGGGDGANSSLWLTGIAGMDVAESLRMYGVYFLSIFLPSSMDCFQTFLASLSACACPKANRTCFSFRFVRRLICVPGLSLFFVFDGVPIDLASGLRFWVLLLPSHLYTAIELPHTVRDHMLRFCSLLSSPGVGLRRPGPGARVGETTRSFRPHP</sequence>
<name>A0AAW0CW12_9AGAR</name>
<keyword evidence="4" id="KW-1185">Reference proteome</keyword>
<dbReference type="EMBL" id="JAWWNJ010000013">
    <property type="protein sequence ID" value="KAK7042701.1"/>
    <property type="molecule type" value="Genomic_DNA"/>
</dbReference>
<reference evidence="3 4" key="1">
    <citation type="journal article" date="2024" name="J Genomics">
        <title>Draft genome sequencing and assembly of Favolaschia claudopus CIRM-BRFM 2984 isolated from oak limbs.</title>
        <authorList>
            <person name="Navarro D."/>
            <person name="Drula E."/>
            <person name="Chaduli D."/>
            <person name="Cazenave R."/>
            <person name="Ahrendt S."/>
            <person name="Wang J."/>
            <person name="Lipzen A."/>
            <person name="Daum C."/>
            <person name="Barry K."/>
            <person name="Grigoriev I.V."/>
            <person name="Favel A."/>
            <person name="Rosso M.N."/>
            <person name="Martin F."/>
        </authorList>
    </citation>
    <scope>NUCLEOTIDE SEQUENCE [LARGE SCALE GENOMIC DNA]</scope>
    <source>
        <strain evidence="3 4">CIRM-BRFM 2984</strain>
    </source>
</reference>
<feature type="transmembrane region" description="Helical" evidence="2">
    <location>
        <begin position="71"/>
        <end position="92"/>
    </location>
</feature>
<dbReference type="Proteomes" id="UP001362999">
    <property type="component" value="Unassembled WGS sequence"/>
</dbReference>
<keyword evidence="2" id="KW-0812">Transmembrane</keyword>
<accession>A0AAW0CW12</accession>
<dbReference type="AlphaFoldDB" id="A0AAW0CW12"/>
<feature type="region of interest" description="Disordered" evidence="1">
    <location>
        <begin position="138"/>
        <end position="157"/>
    </location>
</feature>
<evidence type="ECO:0000256" key="2">
    <source>
        <dbReference type="SAM" id="Phobius"/>
    </source>
</evidence>
<proteinExistence type="predicted"/>
<organism evidence="3 4">
    <name type="scientific">Favolaschia claudopus</name>
    <dbReference type="NCBI Taxonomy" id="2862362"/>
    <lineage>
        <taxon>Eukaryota</taxon>
        <taxon>Fungi</taxon>
        <taxon>Dikarya</taxon>
        <taxon>Basidiomycota</taxon>
        <taxon>Agaricomycotina</taxon>
        <taxon>Agaricomycetes</taxon>
        <taxon>Agaricomycetidae</taxon>
        <taxon>Agaricales</taxon>
        <taxon>Marasmiineae</taxon>
        <taxon>Mycenaceae</taxon>
        <taxon>Favolaschia</taxon>
    </lineage>
</organism>
<feature type="transmembrane region" description="Helical" evidence="2">
    <location>
        <begin position="31"/>
        <end position="59"/>
    </location>
</feature>
<evidence type="ECO:0000256" key="1">
    <source>
        <dbReference type="SAM" id="MobiDB-lite"/>
    </source>
</evidence>
<evidence type="ECO:0000313" key="4">
    <source>
        <dbReference type="Proteomes" id="UP001362999"/>
    </source>
</evidence>
<comment type="caution">
    <text evidence="3">The sequence shown here is derived from an EMBL/GenBank/DDBJ whole genome shotgun (WGS) entry which is preliminary data.</text>
</comment>
<gene>
    <name evidence="3" type="ORF">R3P38DRAFT_323921</name>
</gene>
<keyword evidence="2" id="KW-1133">Transmembrane helix</keyword>
<evidence type="ECO:0000313" key="3">
    <source>
        <dbReference type="EMBL" id="KAK7042701.1"/>
    </source>
</evidence>
<protein>
    <submittedName>
        <fullName evidence="3">Uncharacterized protein</fullName>
    </submittedName>
</protein>